<dbReference type="PANTHER" id="PTHR12498">
    <property type="entry name" value="N-TERMINAL ASPARAGINE AMIDOHYDROLASE"/>
    <property type="match status" value="1"/>
</dbReference>
<dbReference type="PANTHER" id="PTHR12498:SF0">
    <property type="entry name" value="PROTEIN N-TERMINAL ASPARAGINE AMIDOHYDROLASE"/>
    <property type="match status" value="1"/>
</dbReference>
<reference evidence="1" key="1">
    <citation type="submission" date="2020-11" db="EMBL/GenBank/DDBJ databases">
        <authorList>
            <person name="Tran Van P."/>
        </authorList>
    </citation>
    <scope>NUCLEOTIDE SEQUENCE</scope>
</reference>
<dbReference type="GO" id="GO:0006511">
    <property type="term" value="P:ubiquitin-dependent protein catabolic process"/>
    <property type="evidence" value="ECO:0007669"/>
    <property type="project" value="TreeGrafter"/>
</dbReference>
<keyword evidence="2" id="KW-1185">Reference proteome</keyword>
<sequence>MPLVVGGVVLENPLARETRSLIHAHPVFKETASSLCAMPTKVVGPVGLLYVNQREMAATVPHDKNVSILGTEDATTCHMAVLRHSGSGAVGLTHFNGSWLDEGAAALVQRVQELSLGYPEGRLELHLVGGFHDSRGISEDIATQLLYAFHKLPMEIDLVLLCVGELNSTIRGGIHWPIIYGIAVNVKTGEIFPATFPEKGPDMPLRNARHFTGGHQILDIYDANLGLMRIGPFNYEPLRGVDLWLQQSDDFILQHLSTSPEVEPPHFVMQVRSTLKHIQEHPFPSVTIFPDNRPHFYRKDESGAWVPVRY</sequence>
<dbReference type="Proteomes" id="UP000677054">
    <property type="component" value="Unassembled WGS sequence"/>
</dbReference>
<evidence type="ECO:0008006" key="3">
    <source>
        <dbReference type="Google" id="ProtNLM"/>
    </source>
</evidence>
<dbReference type="OrthoDB" id="539995at2759"/>
<dbReference type="AlphaFoldDB" id="A0A7R8X517"/>
<organism evidence="1">
    <name type="scientific">Darwinula stevensoni</name>
    <dbReference type="NCBI Taxonomy" id="69355"/>
    <lineage>
        <taxon>Eukaryota</taxon>
        <taxon>Metazoa</taxon>
        <taxon>Ecdysozoa</taxon>
        <taxon>Arthropoda</taxon>
        <taxon>Crustacea</taxon>
        <taxon>Oligostraca</taxon>
        <taxon>Ostracoda</taxon>
        <taxon>Podocopa</taxon>
        <taxon>Podocopida</taxon>
        <taxon>Darwinulocopina</taxon>
        <taxon>Darwinuloidea</taxon>
        <taxon>Darwinulidae</taxon>
        <taxon>Darwinula</taxon>
    </lineage>
</organism>
<dbReference type="InterPro" id="IPR026750">
    <property type="entry name" value="NTAN1"/>
</dbReference>
<name>A0A7R8X517_9CRUS</name>
<evidence type="ECO:0000313" key="1">
    <source>
        <dbReference type="EMBL" id="CAD7242926.1"/>
    </source>
</evidence>
<protein>
    <recommendedName>
        <fullName evidence="3">Protein N-terminal asparagine amidohydrolase</fullName>
    </recommendedName>
</protein>
<dbReference type="Pfam" id="PF14736">
    <property type="entry name" value="N_Asn_amidohyd"/>
    <property type="match status" value="1"/>
</dbReference>
<evidence type="ECO:0000313" key="2">
    <source>
        <dbReference type="Proteomes" id="UP000677054"/>
    </source>
</evidence>
<proteinExistence type="predicted"/>
<dbReference type="GO" id="GO:0005634">
    <property type="term" value="C:nucleus"/>
    <property type="evidence" value="ECO:0007669"/>
    <property type="project" value="TreeGrafter"/>
</dbReference>
<dbReference type="EMBL" id="LR899854">
    <property type="protein sequence ID" value="CAD7242926.1"/>
    <property type="molecule type" value="Genomic_DNA"/>
</dbReference>
<gene>
    <name evidence="1" type="ORF">DSTB1V02_LOCUS2867</name>
</gene>
<dbReference type="GO" id="GO:0008418">
    <property type="term" value="F:protein-N-terminal asparagine amidohydrolase activity"/>
    <property type="evidence" value="ECO:0007669"/>
    <property type="project" value="InterPro"/>
</dbReference>
<accession>A0A7R8X517</accession>
<dbReference type="EMBL" id="CAJPEV010000337">
    <property type="protein sequence ID" value="CAG0884174.1"/>
    <property type="molecule type" value="Genomic_DNA"/>
</dbReference>